<evidence type="ECO:0000259" key="3">
    <source>
        <dbReference type="SMART" id="SM00852"/>
    </source>
</evidence>
<evidence type="ECO:0000256" key="2">
    <source>
        <dbReference type="ARBA" id="ARBA00023150"/>
    </source>
</evidence>
<keyword evidence="5" id="KW-1185">Reference proteome</keyword>
<accession>A0A8E7AX88</accession>
<dbReference type="Pfam" id="PF03454">
    <property type="entry name" value="MoeA_C"/>
    <property type="match status" value="1"/>
</dbReference>
<dbReference type="InterPro" id="IPR005111">
    <property type="entry name" value="MoeA_C_domain_IV"/>
</dbReference>
<protein>
    <submittedName>
        <fullName evidence="4">Molybdopterin biosynthesis protein</fullName>
    </submittedName>
</protein>
<name>A0A8E7AX88_9EURY</name>
<dbReference type="PANTHER" id="PTHR10192">
    <property type="entry name" value="MOLYBDOPTERIN BIOSYNTHESIS PROTEIN"/>
    <property type="match status" value="1"/>
</dbReference>
<keyword evidence="2" id="KW-0501">Molybdenum cofactor biosynthesis</keyword>
<evidence type="ECO:0000313" key="4">
    <source>
        <dbReference type="EMBL" id="QVV87934.1"/>
    </source>
</evidence>
<evidence type="ECO:0000256" key="1">
    <source>
        <dbReference type="ARBA" id="ARBA00005046"/>
    </source>
</evidence>
<dbReference type="KEGG" id="mrtj:KHC33_11355"/>
<gene>
    <name evidence="4" type="ORF">KHC33_11355</name>
</gene>
<dbReference type="GO" id="GO:0005829">
    <property type="term" value="C:cytosol"/>
    <property type="evidence" value="ECO:0007669"/>
    <property type="project" value="TreeGrafter"/>
</dbReference>
<dbReference type="InterPro" id="IPR036688">
    <property type="entry name" value="MoeA_C_domain_IV_sf"/>
</dbReference>
<dbReference type="Pfam" id="PF12727">
    <property type="entry name" value="PBP_like"/>
    <property type="match status" value="1"/>
</dbReference>
<proteinExistence type="predicted"/>
<dbReference type="InterPro" id="IPR038987">
    <property type="entry name" value="MoeA-like"/>
</dbReference>
<dbReference type="SUPFAM" id="SSF63867">
    <property type="entry name" value="MoeA C-terminal domain-like"/>
    <property type="match status" value="1"/>
</dbReference>
<dbReference type="Gene3D" id="2.170.190.11">
    <property type="entry name" value="Molybdopterin biosynthesis moea protein, domain 3"/>
    <property type="match status" value="1"/>
</dbReference>
<dbReference type="NCBIfam" id="NF011068">
    <property type="entry name" value="PRK14498.1"/>
    <property type="match status" value="1"/>
</dbReference>
<dbReference type="GO" id="GO:0006777">
    <property type="term" value="P:Mo-molybdopterin cofactor biosynthetic process"/>
    <property type="evidence" value="ECO:0007669"/>
    <property type="project" value="UniProtKB-KW"/>
</dbReference>
<dbReference type="CDD" id="cd00887">
    <property type="entry name" value="MoeA"/>
    <property type="match status" value="1"/>
</dbReference>
<dbReference type="GO" id="GO:0061599">
    <property type="term" value="F:molybdopterin molybdotransferase activity"/>
    <property type="evidence" value="ECO:0007669"/>
    <property type="project" value="TreeGrafter"/>
</dbReference>
<dbReference type="GeneID" id="65097789"/>
<dbReference type="UniPathway" id="UPA00344"/>
<dbReference type="InterPro" id="IPR036135">
    <property type="entry name" value="MoeA_linker/N_sf"/>
</dbReference>
<dbReference type="Pfam" id="PF03453">
    <property type="entry name" value="MoeA_N"/>
    <property type="match status" value="1"/>
</dbReference>
<evidence type="ECO:0000313" key="5">
    <source>
        <dbReference type="Proteomes" id="UP000680656"/>
    </source>
</evidence>
<dbReference type="Gene3D" id="2.40.340.10">
    <property type="entry name" value="MoeA, C-terminal, domain IV"/>
    <property type="match status" value="1"/>
</dbReference>
<reference evidence="4 5" key="1">
    <citation type="submission" date="2021-05" db="EMBL/GenBank/DDBJ databases">
        <title>A novel Methanospirillum isolate from a pyrite-forming mixed culture.</title>
        <authorList>
            <person name="Bunk B."/>
            <person name="Sproer C."/>
            <person name="Spring S."/>
            <person name="Pester M."/>
        </authorList>
    </citation>
    <scope>NUCLEOTIDE SEQUENCE [LARGE SCALE GENOMIC DNA]</scope>
    <source>
        <strain evidence="4 5">J.3.6.1-F.2.7.3</strain>
    </source>
</reference>
<dbReference type="SMART" id="SM00852">
    <property type="entry name" value="MoCF_biosynth"/>
    <property type="match status" value="1"/>
</dbReference>
<feature type="domain" description="MoaB/Mog" evidence="3">
    <location>
        <begin position="174"/>
        <end position="311"/>
    </location>
</feature>
<dbReference type="RefSeq" id="WP_214418751.1">
    <property type="nucleotide sequence ID" value="NZ_CP075546.1"/>
</dbReference>
<organism evidence="4 5">
    <name type="scientific">Methanospirillum purgamenti</name>
    <dbReference type="NCBI Taxonomy" id="2834276"/>
    <lineage>
        <taxon>Archaea</taxon>
        <taxon>Methanobacteriati</taxon>
        <taxon>Methanobacteriota</taxon>
        <taxon>Stenosarchaea group</taxon>
        <taxon>Methanomicrobia</taxon>
        <taxon>Methanomicrobiales</taxon>
        <taxon>Methanospirillaceae</taxon>
        <taxon>Methanospirillum</taxon>
    </lineage>
</organism>
<sequence length="627" mass="68521">MVKKEKSSPQAPPITSLSGALRIFQKRFSFSPRMSRIPVQGSLGRTTAEAIFSPLSVPAAHLSEVDGIAVRSKDTLDSSGKKPVFLTDVIPVNTGNVVPYGYDAVIMLEDLKEKNGGYCIEKPIPPWHHIRPIGEDIVQNEMILPRKSKIRASDIGALLSFGITEILVCDLKVALIPTGDMIVPAGTHPEPDQMIASNLHVVAALLGSIGVTVTHYPIVLDDKKKITKVVTQAIADHDIILISGGSSKGTKDYTASVIEELGTIIVNGIAIIPAKTTILGDIEGKPIIGMPGYPIANYTILREIVLPLLSWFGCEIPEYPAIPVILGRDVHSSTGFEEFVLASVGKIKDHWIAVPFPRGAGVQMYMVRAQAYLKIPSSKGELKSGDKTTAYLTVPHKTADQVVLVTGSHDPAIDYLADLAKDAGITIASSHVGSTGGLLALQQGFCHLAPMHLLSDDGEYNIPYLKKHFHNEELVLVCIGERIQGIVSKEILGFESITTHRFINRQEGSGTRMLFDHLLKQKNIRPELIDGYDEEVPTHLGVCLAVMNGDADLGMTIYSAARAFSLPFVPVDVERYELVTTKEMFEKDHRIKKIVELIKSQKFKEILIHLGGYEIDQTGNIRYCPIR</sequence>
<dbReference type="Pfam" id="PF00994">
    <property type="entry name" value="MoCF_biosynth"/>
    <property type="match status" value="1"/>
</dbReference>
<dbReference type="Gene3D" id="3.40.980.10">
    <property type="entry name" value="MoaB/Mog-like domain"/>
    <property type="match status" value="1"/>
</dbReference>
<dbReference type="PANTHER" id="PTHR10192:SF16">
    <property type="entry name" value="MOLYBDOPTERIN MOLYBDENUMTRANSFERASE"/>
    <property type="match status" value="1"/>
</dbReference>
<dbReference type="InterPro" id="IPR005110">
    <property type="entry name" value="MoeA_linker/N"/>
</dbReference>
<dbReference type="InterPro" id="IPR001453">
    <property type="entry name" value="MoaB/Mog_dom"/>
</dbReference>
<comment type="pathway">
    <text evidence="1">Cofactor biosynthesis; molybdopterin biosynthesis.</text>
</comment>
<dbReference type="Gene3D" id="3.90.105.10">
    <property type="entry name" value="Molybdopterin biosynthesis moea protein, domain 2"/>
    <property type="match status" value="1"/>
</dbReference>
<dbReference type="SUPFAM" id="SSF53218">
    <property type="entry name" value="Molybdenum cofactor biosynthesis proteins"/>
    <property type="match status" value="1"/>
</dbReference>
<dbReference type="AlphaFoldDB" id="A0A8E7AX88"/>
<dbReference type="InterPro" id="IPR036425">
    <property type="entry name" value="MoaB/Mog-like_dom_sf"/>
</dbReference>
<dbReference type="InterPro" id="IPR024370">
    <property type="entry name" value="PBP_domain"/>
</dbReference>
<dbReference type="SUPFAM" id="SSF63882">
    <property type="entry name" value="MoeA N-terminal region -like"/>
    <property type="match status" value="1"/>
</dbReference>
<dbReference type="Proteomes" id="UP000680656">
    <property type="component" value="Chromosome"/>
</dbReference>
<dbReference type="EMBL" id="CP075546">
    <property type="protein sequence ID" value="QVV87934.1"/>
    <property type="molecule type" value="Genomic_DNA"/>
</dbReference>
<dbReference type="SUPFAM" id="SSF53850">
    <property type="entry name" value="Periplasmic binding protein-like II"/>
    <property type="match status" value="1"/>
</dbReference>